<dbReference type="EMBL" id="BSFI01000007">
    <property type="protein sequence ID" value="GLK67642.1"/>
    <property type="molecule type" value="Genomic_DNA"/>
</dbReference>
<dbReference type="Proteomes" id="UP001143372">
    <property type="component" value="Unassembled WGS sequence"/>
</dbReference>
<name>A0A9W6IZP8_9HYPH</name>
<evidence type="ECO:0000313" key="2">
    <source>
        <dbReference type="Proteomes" id="UP001143372"/>
    </source>
</evidence>
<protein>
    <submittedName>
        <fullName evidence="1">Uncharacterized protein</fullName>
    </submittedName>
</protein>
<keyword evidence="2" id="KW-1185">Reference proteome</keyword>
<organism evidence="1 2">
    <name type="scientific">Hansschlegelia plantiphila</name>
    <dbReference type="NCBI Taxonomy" id="374655"/>
    <lineage>
        <taxon>Bacteria</taxon>
        <taxon>Pseudomonadati</taxon>
        <taxon>Pseudomonadota</taxon>
        <taxon>Alphaproteobacteria</taxon>
        <taxon>Hyphomicrobiales</taxon>
        <taxon>Methylopilaceae</taxon>
        <taxon>Hansschlegelia</taxon>
    </lineage>
</organism>
<accession>A0A9W6IZP8</accession>
<comment type="caution">
    <text evidence="1">The sequence shown here is derived from an EMBL/GenBank/DDBJ whole genome shotgun (WGS) entry which is preliminary data.</text>
</comment>
<gene>
    <name evidence="1" type="ORF">GCM10008179_12800</name>
</gene>
<reference evidence="1" key="1">
    <citation type="journal article" date="2014" name="Int. J. Syst. Evol. Microbiol.">
        <title>Complete genome sequence of Corynebacterium casei LMG S-19264T (=DSM 44701T), isolated from a smear-ripened cheese.</title>
        <authorList>
            <consortium name="US DOE Joint Genome Institute (JGI-PGF)"/>
            <person name="Walter F."/>
            <person name="Albersmeier A."/>
            <person name="Kalinowski J."/>
            <person name="Ruckert C."/>
        </authorList>
    </citation>
    <scope>NUCLEOTIDE SEQUENCE</scope>
    <source>
        <strain evidence="1">VKM B-2347</strain>
    </source>
</reference>
<proteinExistence type="predicted"/>
<sequence length="96" mass="10622">MFPAATGYGKHLYSAMGLPEGKRALLETAFMSLLDDQAAKALDILRDPHAPGIPIPLRHAAARFVVSLLLRTPEEIERIKKHYLEKWLKGACLAVT</sequence>
<evidence type="ECO:0000313" key="1">
    <source>
        <dbReference type="EMBL" id="GLK67642.1"/>
    </source>
</evidence>
<dbReference type="AlphaFoldDB" id="A0A9W6IZP8"/>
<reference evidence="1" key="2">
    <citation type="submission" date="2023-01" db="EMBL/GenBank/DDBJ databases">
        <authorList>
            <person name="Sun Q."/>
            <person name="Evtushenko L."/>
        </authorList>
    </citation>
    <scope>NUCLEOTIDE SEQUENCE</scope>
    <source>
        <strain evidence="1">VKM B-2347</strain>
    </source>
</reference>